<feature type="signal peptide" evidence="1">
    <location>
        <begin position="1"/>
        <end position="17"/>
    </location>
</feature>
<dbReference type="Ensembl" id="ENSPMAT00000008130.1">
    <property type="protein sequence ID" value="ENSPMAP00000008094.1"/>
    <property type="gene ID" value="ENSPMAG00000007350.1"/>
</dbReference>
<dbReference type="SUPFAM" id="SSF53474">
    <property type="entry name" value="alpha/beta-Hydrolases"/>
    <property type="match status" value="1"/>
</dbReference>
<dbReference type="InterPro" id="IPR029058">
    <property type="entry name" value="AB_hydrolase_fold"/>
</dbReference>
<accession>S4RSA5</accession>
<evidence type="ECO:0000313" key="2">
    <source>
        <dbReference type="Ensembl" id="ENSPMAP00000008094.1"/>
    </source>
</evidence>
<evidence type="ECO:0008006" key="3">
    <source>
        <dbReference type="Google" id="ProtNLM"/>
    </source>
</evidence>
<dbReference type="GeneTree" id="ENSGT00940000155975"/>
<name>S4RSA5_PETMA</name>
<organism evidence="2">
    <name type="scientific">Petromyzon marinus</name>
    <name type="common">Sea lamprey</name>
    <dbReference type="NCBI Taxonomy" id="7757"/>
    <lineage>
        <taxon>Eukaryota</taxon>
        <taxon>Metazoa</taxon>
        <taxon>Chordata</taxon>
        <taxon>Craniata</taxon>
        <taxon>Vertebrata</taxon>
        <taxon>Cyclostomata</taxon>
        <taxon>Hyperoartia</taxon>
        <taxon>Petromyzontiformes</taxon>
        <taxon>Petromyzontidae</taxon>
        <taxon>Petromyzon</taxon>
    </lineage>
</organism>
<keyword evidence="1" id="KW-0732">Signal</keyword>
<feature type="chain" id="PRO_5004532607" description="Alpha/beta hydrolase fold-3 domain-containing protein" evidence="1">
    <location>
        <begin position="18"/>
        <end position="119"/>
    </location>
</feature>
<reference evidence="2" key="2">
    <citation type="submission" date="2025-09" db="UniProtKB">
        <authorList>
            <consortium name="Ensembl"/>
        </authorList>
    </citation>
    <scope>IDENTIFICATION</scope>
</reference>
<dbReference type="Gene3D" id="3.40.50.1820">
    <property type="entry name" value="alpha/beta hydrolase"/>
    <property type="match status" value="1"/>
</dbReference>
<dbReference type="STRING" id="7757.ENSPMAP00000008094"/>
<protein>
    <recommendedName>
        <fullName evidence="3">Alpha/beta hydrolase fold-3 domain-containing protein</fullName>
    </recommendedName>
</protein>
<proteinExistence type="predicted"/>
<dbReference type="AlphaFoldDB" id="S4RSA5"/>
<evidence type="ECO:0000256" key="1">
    <source>
        <dbReference type="SAM" id="SignalP"/>
    </source>
</evidence>
<sequence length="119" mass="12854">AVRVCALLSALLLLGASHYLYRPLPDSVAEPYKLMMLDAVLRTANHVATLGELLGLVDPEVVLRNVVPRVPARSDAWVTVHDTELGGVRVRVFVSSHAAGLKRGVIYLHGGGWAYGTTR</sequence>
<reference evidence="2" key="1">
    <citation type="submission" date="2025-08" db="UniProtKB">
        <authorList>
            <consortium name="Ensembl"/>
        </authorList>
    </citation>
    <scope>IDENTIFICATION</scope>
</reference>
<dbReference type="HOGENOM" id="CLU_2066837_0_0_1"/>